<evidence type="ECO:0000313" key="3">
    <source>
        <dbReference type="Proteomes" id="UP000192674"/>
    </source>
</evidence>
<dbReference type="Proteomes" id="UP000192674">
    <property type="component" value="Unassembled WGS sequence"/>
</dbReference>
<feature type="transmembrane region" description="Helical" evidence="1">
    <location>
        <begin position="52"/>
        <end position="70"/>
    </location>
</feature>
<keyword evidence="1" id="KW-0812">Transmembrane</keyword>
<keyword evidence="1" id="KW-0472">Membrane</keyword>
<dbReference type="EMBL" id="FWXV01000004">
    <property type="protein sequence ID" value="SMD14692.1"/>
    <property type="molecule type" value="Genomic_DNA"/>
</dbReference>
<organism evidence="2 3">
    <name type="scientific">Kibdelosporangium aridum</name>
    <dbReference type="NCBI Taxonomy" id="2030"/>
    <lineage>
        <taxon>Bacteria</taxon>
        <taxon>Bacillati</taxon>
        <taxon>Actinomycetota</taxon>
        <taxon>Actinomycetes</taxon>
        <taxon>Pseudonocardiales</taxon>
        <taxon>Pseudonocardiaceae</taxon>
        <taxon>Kibdelosporangium</taxon>
    </lineage>
</organism>
<dbReference type="AlphaFoldDB" id="A0A1Y5XUC3"/>
<evidence type="ECO:0008006" key="4">
    <source>
        <dbReference type="Google" id="ProtNLM"/>
    </source>
</evidence>
<keyword evidence="1" id="KW-1133">Transmembrane helix</keyword>
<sequence length="179" mass="18787">MIELRTLADFVWLYIVVFVLGAFGGLIFELNRDGLGQLERPRSLQRRHDTGWVANVLIGAAAAMAALYLFPPKETVVTNGGVTTSTLQYHVVAVIGLSIIIGSAGGAFLAAFQARALALLKAQEAEATKNVATGAVNELAKGITDNLPKNQLQSMAKAANQAIRNVGSNGNGNPAPGDM</sequence>
<gene>
    <name evidence="2" type="ORF">SAMN05661093_05098</name>
</gene>
<feature type="transmembrane region" description="Helical" evidence="1">
    <location>
        <begin position="12"/>
        <end position="31"/>
    </location>
</feature>
<accession>A0A1Y5XUC3</accession>
<keyword evidence="3" id="KW-1185">Reference proteome</keyword>
<proteinExistence type="predicted"/>
<evidence type="ECO:0000313" key="2">
    <source>
        <dbReference type="EMBL" id="SMD14692.1"/>
    </source>
</evidence>
<reference evidence="2 3" key="1">
    <citation type="submission" date="2017-04" db="EMBL/GenBank/DDBJ databases">
        <authorList>
            <person name="Afonso C.L."/>
            <person name="Miller P.J."/>
            <person name="Scott M.A."/>
            <person name="Spackman E."/>
            <person name="Goraichik I."/>
            <person name="Dimitrov K.M."/>
            <person name="Suarez D.L."/>
            <person name="Swayne D.E."/>
        </authorList>
    </citation>
    <scope>NUCLEOTIDE SEQUENCE [LARGE SCALE GENOMIC DNA]</scope>
    <source>
        <strain evidence="2 3">DSM 43828</strain>
    </source>
</reference>
<name>A0A1Y5XUC3_KIBAR</name>
<feature type="transmembrane region" description="Helical" evidence="1">
    <location>
        <begin position="90"/>
        <end position="112"/>
    </location>
</feature>
<evidence type="ECO:0000256" key="1">
    <source>
        <dbReference type="SAM" id="Phobius"/>
    </source>
</evidence>
<protein>
    <recommendedName>
        <fullName evidence="4">Transmembrane protein</fullName>
    </recommendedName>
</protein>